<dbReference type="InterPro" id="IPR020056">
    <property type="entry name" value="Rbsml_bL25/Gln-tRNA_synth_N"/>
</dbReference>
<dbReference type="GO" id="GO:0005840">
    <property type="term" value="C:ribosome"/>
    <property type="evidence" value="ECO:0007669"/>
    <property type="project" value="UniProtKB-KW"/>
</dbReference>
<comment type="function">
    <text evidence="5">This is one of the proteins that binds to the 5S RNA in the ribosome where it forms part of the central protuberance.</text>
</comment>
<dbReference type="NCBIfam" id="TIGR00731">
    <property type="entry name" value="bL25_bact_ctc"/>
    <property type="match status" value="1"/>
</dbReference>
<feature type="domain" description="Large ribosomal subunit protein bL25 L25" evidence="7">
    <location>
        <begin position="7"/>
        <end position="92"/>
    </location>
</feature>
<feature type="region of interest" description="Disordered" evidence="6">
    <location>
        <begin position="183"/>
        <end position="211"/>
    </location>
</feature>
<comment type="subunit">
    <text evidence="5">Part of the 50S ribosomal subunit; part of the 5S rRNA/L5/L18/L25 subcomplex. Contacts the 5S rRNA. Binds to the 5S rRNA independently of L5 and L18.</text>
</comment>
<dbReference type="Pfam" id="PF14693">
    <property type="entry name" value="Ribosomal_TL5_C"/>
    <property type="match status" value="1"/>
</dbReference>
<name>A0ABS1JHC2_9BACL</name>
<evidence type="ECO:0000256" key="4">
    <source>
        <dbReference type="ARBA" id="ARBA00023274"/>
    </source>
</evidence>
<evidence type="ECO:0000259" key="7">
    <source>
        <dbReference type="Pfam" id="PF01386"/>
    </source>
</evidence>
<evidence type="ECO:0000256" key="2">
    <source>
        <dbReference type="ARBA" id="ARBA00022884"/>
    </source>
</evidence>
<keyword evidence="2 5" id="KW-0694">RNA-binding</keyword>
<gene>
    <name evidence="5" type="primary">rplY</name>
    <name evidence="5" type="synonym">ctc</name>
    <name evidence="9" type="ORF">JJB07_21115</name>
</gene>
<evidence type="ECO:0000313" key="9">
    <source>
        <dbReference type="EMBL" id="MBL0389098.1"/>
    </source>
</evidence>
<protein>
    <recommendedName>
        <fullName evidence="5">Large ribosomal subunit protein bL25</fullName>
    </recommendedName>
    <alternativeName>
        <fullName evidence="5">General stress protein CTC</fullName>
    </alternativeName>
</protein>
<dbReference type="InterPro" id="IPR037121">
    <property type="entry name" value="Ribosomal_bL25_C"/>
</dbReference>
<evidence type="ECO:0000256" key="6">
    <source>
        <dbReference type="SAM" id="MobiDB-lite"/>
    </source>
</evidence>
<dbReference type="Gene3D" id="2.170.120.20">
    <property type="entry name" value="Ribosomal protein L25, beta domain"/>
    <property type="match status" value="1"/>
</dbReference>
<reference evidence="9 10" key="1">
    <citation type="submission" date="2021-01" db="EMBL/GenBank/DDBJ databases">
        <title>Tumebacillus sp. strain ITR2 16S ribosomal RNA gene Genome sequencing and assembly.</title>
        <authorList>
            <person name="Kang M."/>
        </authorList>
    </citation>
    <scope>NUCLEOTIDE SEQUENCE [LARGE SCALE GENOMIC DNA]</scope>
    <source>
        <strain evidence="9 10">ITR2</strain>
    </source>
</reference>
<dbReference type="InterPro" id="IPR020930">
    <property type="entry name" value="Ribosomal_uL5_bac-type"/>
</dbReference>
<evidence type="ECO:0000256" key="5">
    <source>
        <dbReference type="HAMAP-Rule" id="MF_01334"/>
    </source>
</evidence>
<evidence type="ECO:0000256" key="3">
    <source>
        <dbReference type="ARBA" id="ARBA00022980"/>
    </source>
</evidence>
<evidence type="ECO:0000313" key="10">
    <source>
        <dbReference type="Proteomes" id="UP000602284"/>
    </source>
</evidence>
<dbReference type="RefSeq" id="WP_201638092.1">
    <property type="nucleotide sequence ID" value="NZ_JAEQNB010000008.1"/>
</dbReference>
<dbReference type="PANTHER" id="PTHR33284:SF1">
    <property type="entry name" value="RIBOSOMAL PROTEIN L25_GLN-TRNA SYNTHETASE, ANTI-CODON-BINDING DOMAIN-CONTAINING PROTEIN"/>
    <property type="match status" value="1"/>
</dbReference>
<keyword evidence="4 5" id="KW-0687">Ribonucleoprotein</keyword>
<dbReference type="SUPFAM" id="SSF50715">
    <property type="entry name" value="Ribosomal protein L25-like"/>
    <property type="match status" value="1"/>
</dbReference>
<keyword evidence="1 5" id="KW-0699">rRNA-binding</keyword>
<keyword evidence="3 5" id="KW-0689">Ribosomal protein</keyword>
<evidence type="ECO:0000259" key="8">
    <source>
        <dbReference type="Pfam" id="PF14693"/>
    </source>
</evidence>
<comment type="caution">
    <text evidence="9">The sequence shown here is derived from an EMBL/GenBank/DDBJ whole genome shotgun (WGS) entry which is preliminary data.</text>
</comment>
<feature type="domain" description="Large ribosomal subunit protein bL25 beta" evidence="8">
    <location>
        <begin position="101"/>
        <end position="180"/>
    </location>
</feature>
<sequence>MADRITLEAHKRTALSKGERNRIRAAGDIPGIVYGKEQEPTPIYIKGESFKQLRHHGKILVDVSIDGTGTVSAMVNEIERDMLNRKPMHIDLYAVNLLEPINVDVQIILDGLEAVEKRGAVIQQNLREVTVRCLPTEVPEYILHNIAMLEVGENSTCADLQLPKNVTLQNEATDVIAMAMEAKNPEPETEIEPKEPELVHDTEGKGKEAKV</sequence>
<organism evidence="9 10">
    <name type="scientific">Tumebacillus amylolyticus</name>
    <dbReference type="NCBI Taxonomy" id="2801339"/>
    <lineage>
        <taxon>Bacteria</taxon>
        <taxon>Bacillati</taxon>
        <taxon>Bacillota</taxon>
        <taxon>Bacilli</taxon>
        <taxon>Bacillales</taxon>
        <taxon>Alicyclobacillaceae</taxon>
        <taxon>Tumebacillus</taxon>
    </lineage>
</organism>
<proteinExistence type="inferred from homology"/>
<dbReference type="HAMAP" id="MF_01334">
    <property type="entry name" value="Ribosomal_bL25_CTC"/>
    <property type="match status" value="1"/>
</dbReference>
<keyword evidence="10" id="KW-1185">Reference proteome</keyword>
<dbReference type="EMBL" id="JAEQNB010000008">
    <property type="protein sequence ID" value="MBL0389098.1"/>
    <property type="molecule type" value="Genomic_DNA"/>
</dbReference>
<accession>A0ABS1JHC2</accession>
<dbReference type="InterPro" id="IPR029751">
    <property type="entry name" value="Ribosomal_L25_dom"/>
</dbReference>
<dbReference type="Proteomes" id="UP000602284">
    <property type="component" value="Unassembled WGS sequence"/>
</dbReference>
<dbReference type="Gene3D" id="2.40.240.10">
    <property type="entry name" value="Ribosomal Protein L25, Chain P"/>
    <property type="match status" value="1"/>
</dbReference>
<dbReference type="InterPro" id="IPR020057">
    <property type="entry name" value="Ribosomal_bL25_b-dom"/>
</dbReference>
<dbReference type="Pfam" id="PF01386">
    <property type="entry name" value="Ribosomal_L25p"/>
    <property type="match status" value="1"/>
</dbReference>
<dbReference type="PANTHER" id="PTHR33284">
    <property type="entry name" value="RIBOSOMAL PROTEIN L25/GLN-TRNA SYNTHETASE, ANTI-CODON-BINDING DOMAIN-CONTAINING PROTEIN"/>
    <property type="match status" value="1"/>
</dbReference>
<evidence type="ECO:0000256" key="1">
    <source>
        <dbReference type="ARBA" id="ARBA00022730"/>
    </source>
</evidence>
<comment type="similarity">
    <text evidence="5">Belongs to the bacterial ribosomal protein bL25 family. CTC subfamily.</text>
</comment>
<dbReference type="InterPro" id="IPR011035">
    <property type="entry name" value="Ribosomal_bL25/Gln-tRNA_synth"/>
</dbReference>
<dbReference type="CDD" id="cd00495">
    <property type="entry name" value="Ribosomal_L25_TL5_CTC"/>
    <property type="match status" value="1"/>
</dbReference>
<dbReference type="InterPro" id="IPR001021">
    <property type="entry name" value="Ribosomal_bL25_long"/>
</dbReference>